<name>B0LBW9_9VIRU</name>
<evidence type="ECO:0000313" key="8">
    <source>
        <dbReference type="EMBL" id="ABP96956.1"/>
    </source>
</evidence>
<dbReference type="EMBL" id="EF546802">
    <property type="protein sequence ID" value="ABP96956.1"/>
    <property type="molecule type" value="Genomic_DNA"/>
</dbReference>
<evidence type="ECO:0000256" key="3">
    <source>
        <dbReference type="ARBA" id="ARBA00004192"/>
    </source>
</evidence>
<comment type="function">
    <text evidence="1">Putative nuclear shuttle protein.</text>
</comment>
<evidence type="ECO:0000256" key="5">
    <source>
        <dbReference type="ARBA" id="ARBA00013900"/>
    </source>
</evidence>
<sequence length="154" mass="17670">MDWFESQFKTCTHGCDWKAIAPDARDNIQVITCIDSGYGRKNPRRVLLRSIQIGFNGSFKGNNRNVRGFLYVSIRQDDGELRPIMVVPFGGYGYHNDYYYFEGQSSTNCEIGSDYIPAGEDWSRDMEISISNSNNCTQECDIKCYVVCNLRIKE</sequence>
<comment type="subcellular location">
    <subcellularLocation>
        <location evidence="3">Host cytoplasm</location>
    </subcellularLocation>
    <subcellularLocation>
        <location evidence="2">Host nucleus</location>
    </subcellularLocation>
</comment>
<accession>B0LBW9</accession>
<comment type="similarity">
    <text evidence="4">Belongs to the nanoviridae nuclear shuttle protein family.</text>
</comment>
<proteinExistence type="inferred from homology"/>
<dbReference type="GO" id="GO:0042025">
    <property type="term" value="C:host cell nucleus"/>
    <property type="evidence" value="ECO:0007669"/>
    <property type="project" value="UniProtKB-SubCell"/>
</dbReference>
<dbReference type="InterPro" id="IPR008706">
    <property type="entry name" value="Nanovirus_C8"/>
</dbReference>
<reference evidence="8 9" key="1">
    <citation type="journal article" date="2008" name="Arch. Virol.">
        <title>Abaca bunchy top virus, a new member of the genus Babuvirus (family Nanoviridae).</title>
        <authorList>
            <person name="Sharman M."/>
            <person name="Thomas J.E."/>
            <person name="Skabo S."/>
            <person name="Holton T.A."/>
        </authorList>
    </citation>
    <scope>NUCLEOTIDE SEQUENCE [LARGE SCALE GENOMIC DNA]</scope>
    <source>
        <strain evidence="8">Q1108</strain>
    </source>
</reference>
<evidence type="ECO:0000256" key="7">
    <source>
        <dbReference type="ARBA" id="ARBA00023200"/>
    </source>
</evidence>
<protein>
    <recommendedName>
        <fullName evidence="5">Putative nuclear shuttle protein</fullName>
    </recommendedName>
</protein>
<keyword evidence="6" id="KW-1048">Host nucleus</keyword>
<evidence type="ECO:0000313" key="9">
    <source>
        <dbReference type="Proteomes" id="UP000282490"/>
    </source>
</evidence>
<dbReference type="GO" id="GO:0030430">
    <property type="term" value="C:host cell cytoplasm"/>
    <property type="evidence" value="ECO:0007669"/>
    <property type="project" value="UniProtKB-SubCell"/>
</dbReference>
<evidence type="ECO:0000256" key="6">
    <source>
        <dbReference type="ARBA" id="ARBA00022562"/>
    </source>
</evidence>
<keyword evidence="7" id="KW-1035">Host cytoplasm</keyword>
<evidence type="ECO:0000256" key="4">
    <source>
        <dbReference type="ARBA" id="ARBA00005295"/>
    </source>
</evidence>
<evidence type="ECO:0000256" key="2">
    <source>
        <dbReference type="ARBA" id="ARBA00004147"/>
    </source>
</evidence>
<dbReference type="Proteomes" id="UP000282490">
    <property type="component" value="Genome"/>
</dbReference>
<organism evidence="8 9">
    <name type="scientific">Babuvirus abacae</name>
    <dbReference type="NCBI Taxonomy" id="438782"/>
    <lineage>
        <taxon>Viruses</taxon>
        <taxon>Monodnaviria</taxon>
        <taxon>Shotokuvirae</taxon>
        <taxon>Cressdnaviricota</taxon>
        <taxon>Arfiviricetes</taxon>
        <taxon>Mulpavirales</taxon>
        <taxon>Nanoviridae</taxon>
        <taxon>Babuvirus</taxon>
    </lineage>
</organism>
<dbReference type="Pfam" id="PF05629">
    <property type="entry name" value="Nanovirus_C8"/>
    <property type="match status" value="1"/>
</dbReference>
<evidence type="ECO:0000256" key="1">
    <source>
        <dbReference type="ARBA" id="ARBA00002424"/>
    </source>
</evidence>